<evidence type="ECO:0000313" key="4">
    <source>
        <dbReference type="Proteomes" id="UP001169069"/>
    </source>
</evidence>
<keyword evidence="4" id="KW-1185">Reference proteome</keyword>
<dbReference type="InterPro" id="IPR033130">
    <property type="entry name" value="RNase_T2_His_AS_2"/>
</dbReference>
<organism evidence="3 4">
    <name type="scientific">Sulfurovum zhangzhouensis</name>
    <dbReference type="NCBI Taxonomy" id="3019067"/>
    <lineage>
        <taxon>Bacteria</taxon>
        <taxon>Pseudomonadati</taxon>
        <taxon>Campylobacterota</taxon>
        <taxon>Epsilonproteobacteria</taxon>
        <taxon>Campylobacterales</taxon>
        <taxon>Sulfurovaceae</taxon>
        <taxon>Sulfurovum</taxon>
    </lineage>
</organism>
<dbReference type="SUPFAM" id="SSF55895">
    <property type="entry name" value="Ribonuclease Rh-like"/>
    <property type="match status" value="1"/>
</dbReference>
<dbReference type="Gene3D" id="3.90.730.10">
    <property type="entry name" value="Ribonuclease T2-like"/>
    <property type="match status" value="1"/>
</dbReference>
<reference evidence="3" key="1">
    <citation type="submission" date="2023-01" db="EMBL/GenBank/DDBJ databases">
        <title>Sulfurovum sp. zt1-1 genome assembly.</title>
        <authorList>
            <person name="Wang J."/>
        </authorList>
    </citation>
    <scope>NUCLEOTIDE SEQUENCE</scope>
    <source>
        <strain evidence="3">Zt1-1</strain>
    </source>
</reference>
<dbReference type="InterPro" id="IPR018188">
    <property type="entry name" value="RNase_T2_His_AS_1"/>
</dbReference>
<gene>
    <name evidence="3" type="ORF">PGH07_00945</name>
</gene>
<dbReference type="PROSITE" id="PS00531">
    <property type="entry name" value="RNASE_T2_2"/>
    <property type="match status" value="1"/>
</dbReference>
<dbReference type="PANTHER" id="PTHR11240">
    <property type="entry name" value="RIBONUCLEASE T2"/>
    <property type="match status" value="1"/>
</dbReference>
<sequence length="309" mass="35652">MFFIITYTLIGRSEEYPVQSCPAYNNLKHTKNTHNVILERDKPYTILREHKGQYLILVQGENPAQRWVDERCFDPTHVSSEDTFSTSIMTDKVKSENNILALSWHNAYCETNRYKKECKRSLFSLGKGKYKEKHFVLHGLWPQPKSRIYCDVDRESIQLDKHGQWQHLPTLEMDEDVAVRLQKVMPGFASGLHKHEWIKHGTCYGSDSAEYFMNAVNYTEQLNNSKVGSFFTQQIGKYVSLKQVRSLFDLTFGQGTGQRVELQCEKGMITEIWLHLGKGSNDLGTLLQRGKQSRSKCQGGIVDRAGYQN</sequence>
<comment type="caution">
    <text evidence="3">The sequence shown here is derived from an EMBL/GenBank/DDBJ whole genome shotgun (WGS) entry which is preliminary data.</text>
</comment>
<dbReference type="Pfam" id="PF00445">
    <property type="entry name" value="Ribonuclease_T2"/>
    <property type="match status" value="1"/>
</dbReference>
<evidence type="ECO:0000256" key="1">
    <source>
        <dbReference type="ARBA" id="ARBA00007469"/>
    </source>
</evidence>
<dbReference type="InterPro" id="IPR036430">
    <property type="entry name" value="RNase_T2-like_sf"/>
</dbReference>
<dbReference type="PANTHER" id="PTHR11240:SF22">
    <property type="entry name" value="RIBONUCLEASE T2"/>
    <property type="match status" value="1"/>
</dbReference>
<dbReference type="EMBL" id="JAQIBD010000001">
    <property type="protein sequence ID" value="MDM5270741.1"/>
    <property type="molecule type" value="Genomic_DNA"/>
</dbReference>
<evidence type="ECO:0000256" key="2">
    <source>
        <dbReference type="RuleBase" id="RU004328"/>
    </source>
</evidence>
<dbReference type="PROSITE" id="PS00530">
    <property type="entry name" value="RNASE_T2_1"/>
    <property type="match status" value="1"/>
</dbReference>
<dbReference type="InterPro" id="IPR001568">
    <property type="entry name" value="RNase_T2-like"/>
</dbReference>
<evidence type="ECO:0000313" key="3">
    <source>
        <dbReference type="EMBL" id="MDM5270741.1"/>
    </source>
</evidence>
<proteinExistence type="inferred from homology"/>
<comment type="similarity">
    <text evidence="1 2">Belongs to the RNase T2 family.</text>
</comment>
<protein>
    <submittedName>
        <fullName evidence="3">Uncharacterized protein</fullName>
    </submittedName>
</protein>
<accession>A0ABT7QWP0</accession>
<name>A0ABT7QWP0_9BACT</name>
<dbReference type="Proteomes" id="UP001169069">
    <property type="component" value="Unassembled WGS sequence"/>
</dbReference>